<proteinExistence type="predicted"/>
<evidence type="ECO:0000313" key="1">
    <source>
        <dbReference type="EMBL" id="RYJ12758.1"/>
    </source>
</evidence>
<dbReference type="EMBL" id="RZHH01000002">
    <property type="protein sequence ID" value="RYJ12758.1"/>
    <property type="molecule type" value="Genomic_DNA"/>
</dbReference>
<reference evidence="1 2" key="1">
    <citation type="submission" date="2018-12" db="EMBL/GenBank/DDBJ databases">
        <title>Genome analysis provides insights into bioremediation potentialities of Halogeometricum borinquense strain N11.</title>
        <authorList>
            <person name="Najjari A."/>
            <person name="Youssef N."/>
            <person name="Fhoula I."/>
            <person name="Ben Dhia O."/>
            <person name="Mahjoubi M."/>
            <person name="Ouzari H.I."/>
            <person name="Cherif A."/>
        </authorList>
    </citation>
    <scope>NUCLEOTIDE SEQUENCE [LARGE SCALE GENOMIC DNA]</scope>
    <source>
        <strain evidence="1 2">N11</strain>
    </source>
</reference>
<sequence length="74" mass="8984">MGQATFRLDDEVEEWIENRLVAGQAKSVWYRYAVESTIQVDPILDELYEKYQYEERQELIESAVRKEVDRRKRD</sequence>
<accession>A0A482TBS7</accession>
<organism evidence="1 2">
    <name type="scientific">Halogeometricum borinquense</name>
    <dbReference type="NCBI Taxonomy" id="60847"/>
    <lineage>
        <taxon>Archaea</taxon>
        <taxon>Methanobacteriati</taxon>
        <taxon>Methanobacteriota</taxon>
        <taxon>Stenosarchaea group</taxon>
        <taxon>Halobacteria</taxon>
        <taxon>Halobacteriales</taxon>
        <taxon>Haloferacaceae</taxon>
        <taxon>Halogeometricum</taxon>
    </lineage>
</organism>
<gene>
    <name evidence="1" type="ORF">ELS19_01410</name>
</gene>
<name>A0A482TBS7_9EURY</name>
<protein>
    <submittedName>
        <fullName evidence="1">Uncharacterized protein</fullName>
    </submittedName>
</protein>
<dbReference type="RefSeq" id="WP_129783256.1">
    <property type="nucleotide sequence ID" value="NZ_RZHH01000002.1"/>
</dbReference>
<comment type="caution">
    <text evidence="1">The sequence shown here is derived from an EMBL/GenBank/DDBJ whole genome shotgun (WGS) entry which is preliminary data.</text>
</comment>
<evidence type="ECO:0000313" key="2">
    <source>
        <dbReference type="Proteomes" id="UP000294028"/>
    </source>
</evidence>
<dbReference type="Proteomes" id="UP000294028">
    <property type="component" value="Unassembled WGS sequence"/>
</dbReference>
<dbReference type="AlphaFoldDB" id="A0A482TBS7"/>